<dbReference type="Gene3D" id="3.40.1190.10">
    <property type="entry name" value="Mur-like, catalytic domain"/>
    <property type="match status" value="1"/>
</dbReference>
<evidence type="ECO:0000313" key="9">
    <source>
        <dbReference type="EMBL" id="BAV95125.1"/>
    </source>
</evidence>
<dbReference type="NCBIfam" id="TIGR00492">
    <property type="entry name" value="alr"/>
    <property type="match status" value="1"/>
</dbReference>
<evidence type="ECO:0000256" key="5">
    <source>
        <dbReference type="HAMAP-Rule" id="MF_01201"/>
    </source>
</evidence>
<dbReference type="OrthoDB" id="9801978at2"/>
<dbReference type="InterPro" id="IPR013221">
    <property type="entry name" value="Mur_ligase_cen"/>
</dbReference>
<dbReference type="CDD" id="cd00430">
    <property type="entry name" value="PLPDE_III_AR"/>
    <property type="match status" value="1"/>
</dbReference>
<dbReference type="PRINTS" id="PR00992">
    <property type="entry name" value="ALARACEMASE"/>
</dbReference>
<dbReference type="InterPro" id="IPR009006">
    <property type="entry name" value="Ala_racemase/Decarboxylase_C"/>
</dbReference>
<feature type="active site" description="Proton acceptor; specific for L-alanine" evidence="5">
    <location>
        <position position="721"/>
    </location>
</feature>
<gene>
    <name evidence="9" type="ORF">JBKA6_1112</name>
</gene>
<dbReference type="GO" id="GO:0016881">
    <property type="term" value="F:acid-amino acid ligase activity"/>
    <property type="evidence" value="ECO:0007669"/>
    <property type="project" value="InterPro"/>
</dbReference>
<feature type="binding site" evidence="5 7">
    <location>
        <position position="594"/>
    </location>
    <ligand>
        <name>substrate</name>
    </ligand>
</feature>
<comment type="function">
    <text evidence="5">Catalyzes the interconversion of L-alanine and D-alanine. May also act on other amino acids.</text>
</comment>
<comment type="pathway">
    <text evidence="5">Amino-acid biosynthesis; D-alanine biosynthesis; D-alanine from L-alanine: step 1/1.</text>
</comment>
<dbReference type="Gene3D" id="2.40.37.10">
    <property type="entry name" value="Lyase, Ornithine Decarboxylase, Chain A, domain 1"/>
    <property type="match status" value="1"/>
</dbReference>
<dbReference type="Proteomes" id="UP000243197">
    <property type="component" value="Chromosome"/>
</dbReference>
<protein>
    <recommendedName>
        <fullName evidence="5">Alanine racemase</fullName>
        <ecNumber evidence="5">5.1.1.1</ecNumber>
    </recommendedName>
</protein>
<dbReference type="SUPFAM" id="SSF51419">
    <property type="entry name" value="PLP-binding barrel"/>
    <property type="match status" value="1"/>
</dbReference>
<dbReference type="GO" id="GO:0005524">
    <property type="term" value="F:ATP binding"/>
    <property type="evidence" value="ECO:0007669"/>
    <property type="project" value="InterPro"/>
</dbReference>
<sequence>MIQEVYSDTIHYDIDIISKIICAQSHIGSDKKEINKITTDSRQWDNDSTSLFFALNTQNDDGHNYIKSAYNQGVRNFVVEKLDCKIPNANFLLVKDVLTSLQNLAVFHREKFNIPIIGITGSGGKTTVKEWLYQILKERFNTVISPNSYNSQTGVPLSIWEIKHNHKLGVFEAGISNIGEMEKLEKIISPTIGIFTNIGDKHSENFTCIEQKIHEKLKLFKNSKTVIVPFDDKLILNEILKSNIKRESLLTWGYNKGADLQILKLNKLKNSSNVFLNFRGSNYKIILPFKDDFSIENAIQVLLTSLYLGIDLNYLKEKFAQLSISKMRLEQFRAKQNCIVINDNYTLDFHSFKIALNKLNNFPKKKKTLIISDIHIQGNQKVVYENIFSLIDSCSLHRIFTIGKNIDKYTHLFNGSIMNFKNTKSFLEWVKDDSFSDEVILLKGDRSFNLKKISKVLEDKKHNTILEINLSSLVQNLDLYRSFLKKETKVMAMVKAFSYGSGSYEIAQALQFHRIDYLAVAYVDEGISLRNNGITTPILVLNPEYNSYKALIEHDLEPEIYTFDAWKKIAQIIRRHSNKAPYPIHLKLDTGMHRLGFESKDINKICEYINDYKELKIKSVFSHLAESDKLNSDFTEKQINLFKDLSDRIQKVVKYPIIKHILNSSGIINYPSAHFDMVRLGIGLYGVSNELDIRNKSSNVFNLNTVISQIKNIKKNETIGYNRSFLAKKNIRIATLPIGYADGINTHLSNGKGYVIINNKKAEIVGRICMDMMMVDISDIQCYQGDSVEIFGQNISISEIAEKLNTISYEVLTSISTRVKRVYVYD</sequence>
<dbReference type="SMART" id="SM01005">
    <property type="entry name" value="Ala_racemase_C"/>
    <property type="match status" value="1"/>
</dbReference>
<dbReference type="SUPFAM" id="SSF53623">
    <property type="entry name" value="MurD-like peptide ligases, catalytic domain"/>
    <property type="match status" value="1"/>
</dbReference>
<dbReference type="Gene3D" id="3.40.1390.10">
    <property type="entry name" value="MurE/MurF, N-terminal domain"/>
    <property type="match status" value="1"/>
</dbReference>
<dbReference type="UniPathway" id="UPA00042">
    <property type="reaction ID" value="UER00497"/>
</dbReference>
<dbReference type="EMBL" id="AP014564">
    <property type="protein sequence ID" value="BAV95125.1"/>
    <property type="molecule type" value="Genomic_DNA"/>
</dbReference>
<evidence type="ECO:0000313" key="10">
    <source>
        <dbReference type="Proteomes" id="UP000243197"/>
    </source>
</evidence>
<dbReference type="PANTHER" id="PTHR30511:SF0">
    <property type="entry name" value="ALANINE RACEMASE, CATABOLIC-RELATED"/>
    <property type="match status" value="1"/>
</dbReference>
<dbReference type="Gene3D" id="3.20.20.10">
    <property type="entry name" value="Alanine racemase"/>
    <property type="match status" value="1"/>
</dbReference>
<dbReference type="AlphaFoldDB" id="A0A1J1E2E5"/>
<evidence type="ECO:0000259" key="8">
    <source>
        <dbReference type="SMART" id="SM01005"/>
    </source>
</evidence>
<dbReference type="SUPFAM" id="SSF53244">
    <property type="entry name" value="MurD-like peptide ligases, peptide-binding domain"/>
    <property type="match status" value="1"/>
</dbReference>
<dbReference type="NCBIfam" id="NF008897">
    <property type="entry name" value="PRK11930.1"/>
    <property type="match status" value="1"/>
</dbReference>
<dbReference type="GO" id="GO:0008784">
    <property type="term" value="F:alanine racemase activity"/>
    <property type="evidence" value="ECO:0007669"/>
    <property type="project" value="UniProtKB-UniRule"/>
</dbReference>
<dbReference type="InterPro" id="IPR036565">
    <property type="entry name" value="Mur-like_cat_sf"/>
</dbReference>
<evidence type="ECO:0000256" key="3">
    <source>
        <dbReference type="ARBA" id="ARBA00022898"/>
    </source>
</evidence>
<dbReference type="InterPro" id="IPR036615">
    <property type="entry name" value="Mur_ligase_C_dom_sf"/>
</dbReference>
<comment type="catalytic activity">
    <reaction evidence="1 5">
        <text>L-alanine = D-alanine</text>
        <dbReference type="Rhea" id="RHEA:20249"/>
        <dbReference type="ChEBI" id="CHEBI:57416"/>
        <dbReference type="ChEBI" id="CHEBI:57972"/>
        <dbReference type="EC" id="5.1.1.1"/>
    </reaction>
</comment>
<dbReference type="Pfam" id="PF00842">
    <property type="entry name" value="Ala_racemase_C"/>
    <property type="match status" value="1"/>
</dbReference>
<dbReference type="RefSeq" id="WP_096686658.1">
    <property type="nucleotide sequence ID" value="NZ_AP014564.1"/>
</dbReference>
<dbReference type="InterPro" id="IPR035911">
    <property type="entry name" value="MurE/MurF_N"/>
</dbReference>
<evidence type="ECO:0000256" key="7">
    <source>
        <dbReference type="PIRSR" id="PIRSR600821-52"/>
    </source>
</evidence>
<feature type="domain" description="Alanine racemase C-terminal" evidence="8">
    <location>
        <begin position="700"/>
        <end position="824"/>
    </location>
</feature>
<evidence type="ECO:0000256" key="4">
    <source>
        <dbReference type="ARBA" id="ARBA00023235"/>
    </source>
</evidence>
<feature type="modified residue" description="N6-(pyridoxal phosphate)lysine" evidence="5 6">
    <location>
        <position position="495"/>
    </location>
</feature>
<dbReference type="FunFam" id="3.20.20.10:FF:000002">
    <property type="entry name" value="Alanine racemase"/>
    <property type="match status" value="1"/>
</dbReference>
<evidence type="ECO:0000256" key="1">
    <source>
        <dbReference type="ARBA" id="ARBA00000316"/>
    </source>
</evidence>
<organism evidence="9 10">
    <name type="scientific">Ichthyobacterium seriolicida</name>
    <dbReference type="NCBI Taxonomy" id="242600"/>
    <lineage>
        <taxon>Bacteria</taxon>
        <taxon>Pseudomonadati</taxon>
        <taxon>Bacteroidota</taxon>
        <taxon>Flavobacteriia</taxon>
        <taxon>Flavobacteriales</taxon>
        <taxon>Ichthyobacteriaceae</taxon>
        <taxon>Ichthyobacterium</taxon>
    </lineage>
</organism>
<proteinExistence type="inferred from homology"/>
<feature type="binding site" evidence="5 7">
    <location>
        <position position="770"/>
    </location>
    <ligand>
        <name>substrate</name>
    </ligand>
</feature>
<dbReference type="Pfam" id="PF08245">
    <property type="entry name" value="Mur_ligase_M"/>
    <property type="match status" value="1"/>
</dbReference>
<dbReference type="SUPFAM" id="SSF63418">
    <property type="entry name" value="MurE/MurF N-terminal domain"/>
    <property type="match status" value="1"/>
</dbReference>
<dbReference type="InterPro" id="IPR000821">
    <property type="entry name" value="Ala_racemase"/>
</dbReference>
<dbReference type="Gene3D" id="3.90.190.20">
    <property type="entry name" value="Mur ligase, C-terminal domain"/>
    <property type="match status" value="1"/>
</dbReference>
<comment type="cofactor">
    <cofactor evidence="2 5 6">
        <name>pyridoxal 5'-phosphate</name>
        <dbReference type="ChEBI" id="CHEBI:597326"/>
    </cofactor>
</comment>
<keyword evidence="10" id="KW-1185">Reference proteome</keyword>
<evidence type="ECO:0000256" key="6">
    <source>
        <dbReference type="PIRSR" id="PIRSR600821-50"/>
    </source>
</evidence>
<dbReference type="GO" id="GO:0005829">
    <property type="term" value="C:cytosol"/>
    <property type="evidence" value="ECO:0007669"/>
    <property type="project" value="TreeGrafter"/>
</dbReference>
<reference evidence="9 10" key="1">
    <citation type="submission" date="2014-03" db="EMBL/GenBank/DDBJ databases">
        <title>complete genome sequence of Flavobacteriaceae bacterium JBKA-6.</title>
        <authorList>
            <person name="Takano T."/>
            <person name="Nakamura Y."/>
            <person name="Takuma S."/>
            <person name="Yasuike M."/>
            <person name="Matsuyama T."/>
            <person name="Sakai T."/>
            <person name="Fujiwara A."/>
            <person name="Kimoto K."/>
            <person name="Fukuda Y."/>
            <person name="Kondo H."/>
            <person name="Hirono I."/>
            <person name="Nakayasu C."/>
        </authorList>
    </citation>
    <scope>NUCLEOTIDE SEQUENCE [LARGE SCALE GENOMIC DNA]</scope>
    <source>
        <strain evidence="9 10">JBKA-6</strain>
    </source>
</reference>
<accession>A0A1J1E2E5</accession>
<dbReference type="SUPFAM" id="SSF50621">
    <property type="entry name" value="Alanine racemase C-terminal domain-like"/>
    <property type="match status" value="1"/>
</dbReference>
<dbReference type="PANTHER" id="PTHR30511">
    <property type="entry name" value="ALANINE RACEMASE"/>
    <property type="match status" value="1"/>
</dbReference>
<dbReference type="Pfam" id="PF01168">
    <property type="entry name" value="Ala_racemase_N"/>
    <property type="match status" value="1"/>
</dbReference>
<evidence type="ECO:0000256" key="2">
    <source>
        <dbReference type="ARBA" id="ARBA00001933"/>
    </source>
</evidence>
<dbReference type="GO" id="GO:0030632">
    <property type="term" value="P:D-alanine biosynthetic process"/>
    <property type="evidence" value="ECO:0007669"/>
    <property type="project" value="UniProtKB-UniRule"/>
</dbReference>
<dbReference type="InterPro" id="IPR029066">
    <property type="entry name" value="PLP-binding_barrel"/>
</dbReference>
<dbReference type="GO" id="GO:0030170">
    <property type="term" value="F:pyridoxal phosphate binding"/>
    <property type="evidence" value="ECO:0007669"/>
    <property type="project" value="UniProtKB-UniRule"/>
</dbReference>
<comment type="similarity">
    <text evidence="5">Belongs to the alanine racemase family.</text>
</comment>
<name>A0A1J1E2E5_9FLAO</name>
<feature type="active site" description="Proton acceptor; specific for D-alanine" evidence="5">
    <location>
        <position position="495"/>
    </location>
</feature>
<keyword evidence="4 5" id="KW-0413">Isomerase</keyword>
<dbReference type="KEGG" id="ise:JBKA6_1112"/>
<dbReference type="InterPro" id="IPR011079">
    <property type="entry name" value="Ala_racemase_C"/>
</dbReference>
<dbReference type="InterPro" id="IPR001608">
    <property type="entry name" value="Ala_racemase_N"/>
</dbReference>
<dbReference type="HAMAP" id="MF_01201">
    <property type="entry name" value="Ala_racemase"/>
    <property type="match status" value="1"/>
</dbReference>
<keyword evidence="3 5" id="KW-0663">Pyridoxal phosphate</keyword>
<dbReference type="EC" id="5.1.1.1" evidence="5"/>